<proteinExistence type="predicted"/>
<evidence type="ECO:0000313" key="1">
    <source>
        <dbReference type="EMBL" id="PHN00775.1"/>
    </source>
</evidence>
<protein>
    <recommendedName>
        <fullName evidence="3">KilA-N domain-containing protein</fullName>
    </recommendedName>
</protein>
<dbReference type="OrthoDB" id="9810290at2"/>
<name>A0A2D0MX06_FLAN2</name>
<organism evidence="1 2">
    <name type="scientific">Flavilitoribacter nigricans (strain ATCC 23147 / DSM 23189 / NBRC 102662 / NCIMB 1420 / SS-2)</name>
    <name type="common">Lewinella nigricans</name>
    <dbReference type="NCBI Taxonomy" id="1122177"/>
    <lineage>
        <taxon>Bacteria</taxon>
        <taxon>Pseudomonadati</taxon>
        <taxon>Bacteroidota</taxon>
        <taxon>Saprospiria</taxon>
        <taxon>Saprospirales</taxon>
        <taxon>Lewinellaceae</taxon>
        <taxon>Flavilitoribacter</taxon>
    </lineage>
</organism>
<evidence type="ECO:0000313" key="2">
    <source>
        <dbReference type="Proteomes" id="UP000223913"/>
    </source>
</evidence>
<accession>A0A2D0MX06</accession>
<dbReference type="AlphaFoldDB" id="A0A2D0MX06"/>
<keyword evidence="2" id="KW-1185">Reference proteome</keyword>
<dbReference type="RefSeq" id="WP_099155807.1">
    <property type="nucleotide sequence ID" value="NZ_PDUD01000075.1"/>
</dbReference>
<evidence type="ECO:0008006" key="3">
    <source>
        <dbReference type="Google" id="ProtNLM"/>
    </source>
</evidence>
<dbReference type="EMBL" id="PDUD01000075">
    <property type="protein sequence ID" value="PHN00775.1"/>
    <property type="molecule type" value="Genomic_DNA"/>
</dbReference>
<dbReference type="Proteomes" id="UP000223913">
    <property type="component" value="Unassembled WGS sequence"/>
</dbReference>
<reference evidence="1 2" key="1">
    <citation type="submission" date="2017-10" db="EMBL/GenBank/DDBJ databases">
        <title>The draft genome sequence of Lewinella nigricans NBRC 102662.</title>
        <authorList>
            <person name="Wang K."/>
        </authorList>
    </citation>
    <scope>NUCLEOTIDE SEQUENCE [LARGE SCALE GENOMIC DNA]</scope>
    <source>
        <strain evidence="1 2">NBRC 102662</strain>
    </source>
</reference>
<gene>
    <name evidence="1" type="ORF">CRP01_40435</name>
</gene>
<comment type="caution">
    <text evidence="1">The sequence shown here is derived from an EMBL/GenBank/DDBJ whole genome shotgun (WGS) entry which is preliminary data.</text>
</comment>
<sequence>MEWNTKKEAIYQASEADMINMVVFGCTAKEWRSHNPDLKGNIRDHAYALELLVLANMEILNSRFLQLQATAVHYFSVLANAPAIKRLESRGKKAIED</sequence>